<dbReference type="GO" id="GO:0016705">
    <property type="term" value="F:oxidoreductase activity, acting on paired donors, with incorporation or reduction of molecular oxygen"/>
    <property type="evidence" value="ECO:0007669"/>
    <property type="project" value="InterPro"/>
</dbReference>
<feature type="non-terminal residue" evidence="12">
    <location>
        <position position="1"/>
    </location>
</feature>
<evidence type="ECO:0000256" key="5">
    <source>
        <dbReference type="ARBA" id="ARBA00022617"/>
    </source>
</evidence>
<dbReference type="InterPro" id="IPR036396">
    <property type="entry name" value="Cyt_P450_sf"/>
</dbReference>
<evidence type="ECO:0000256" key="2">
    <source>
        <dbReference type="ARBA" id="ARBA00004370"/>
    </source>
</evidence>
<dbReference type="InterPro" id="IPR001128">
    <property type="entry name" value="Cyt_P450"/>
</dbReference>
<proteinExistence type="inferred from homology"/>
<dbReference type="OMA" id="KMNNMKY"/>
<comment type="subcellular location">
    <subcellularLocation>
        <location evidence="2">Membrane</location>
    </subcellularLocation>
</comment>
<comment type="caution">
    <text evidence="12">The sequence shown here is derived from an EMBL/GenBank/DDBJ whole genome shotgun (WGS) entry which is preliminary data.</text>
</comment>
<evidence type="ECO:0008006" key="14">
    <source>
        <dbReference type="Google" id="ProtNLM"/>
    </source>
</evidence>
<comment type="cofactor">
    <cofactor evidence="1">
        <name>heme</name>
        <dbReference type="ChEBI" id="CHEBI:30413"/>
    </cofactor>
</comment>
<sequence length="244" mass="27829">MYESHTKHRRSLDLQIVKKPPGEHGMLPPGPHPWPLLGNLLHLGELPHQYLAALAKKYGPLMFIHLGSIPAVVVSSPAMAKEFLKTHDLFFANRPADSAGIYLAYEGKDMAYASYRDYWRPMKKLYTIELLTPKRNETFKSMREEEVAGIIRSIWKQSEQGARCVDLTKLLFSLTLNIFSRMSAGRIFSDHEFRGGRKFKEIMGEGMDLAGTFVIADFIPLLKYIDLQGLRRQMKSLHGPPNTR</sequence>
<evidence type="ECO:0000256" key="6">
    <source>
        <dbReference type="ARBA" id="ARBA00022723"/>
    </source>
</evidence>
<keyword evidence="6" id="KW-0479">Metal-binding</keyword>
<evidence type="ECO:0000256" key="11">
    <source>
        <dbReference type="ARBA" id="ARBA00023136"/>
    </source>
</evidence>
<keyword evidence="5" id="KW-0349">Heme</keyword>
<comment type="similarity">
    <text evidence="4">Belongs to the cytochrome P450 family.</text>
</comment>
<dbReference type="InterPro" id="IPR002401">
    <property type="entry name" value="Cyt_P450_E_grp-I"/>
</dbReference>
<dbReference type="Pfam" id="PF00067">
    <property type="entry name" value="p450"/>
    <property type="match status" value="1"/>
</dbReference>
<evidence type="ECO:0000256" key="7">
    <source>
        <dbReference type="ARBA" id="ARBA00023002"/>
    </source>
</evidence>
<dbReference type="GO" id="GO:0005506">
    <property type="term" value="F:iron ion binding"/>
    <property type="evidence" value="ECO:0007669"/>
    <property type="project" value="InterPro"/>
</dbReference>
<reference evidence="12 13" key="1">
    <citation type="journal article" date="2021" name="Nat. Plants">
        <title>The Taxus genome provides insights into paclitaxel biosynthesis.</title>
        <authorList>
            <person name="Xiong X."/>
            <person name="Gou J."/>
            <person name="Liao Q."/>
            <person name="Li Y."/>
            <person name="Zhou Q."/>
            <person name="Bi G."/>
            <person name="Li C."/>
            <person name="Du R."/>
            <person name="Wang X."/>
            <person name="Sun T."/>
            <person name="Guo L."/>
            <person name="Liang H."/>
            <person name="Lu P."/>
            <person name="Wu Y."/>
            <person name="Zhang Z."/>
            <person name="Ro D.K."/>
            <person name="Shang Y."/>
            <person name="Huang S."/>
            <person name="Yan J."/>
        </authorList>
    </citation>
    <scope>NUCLEOTIDE SEQUENCE [LARGE SCALE GENOMIC DNA]</scope>
    <source>
        <strain evidence="12">Ta-2019</strain>
    </source>
</reference>
<keyword evidence="7" id="KW-0560">Oxidoreductase</keyword>
<evidence type="ECO:0000256" key="8">
    <source>
        <dbReference type="ARBA" id="ARBA00023004"/>
    </source>
</evidence>
<protein>
    <recommendedName>
        <fullName evidence="14">Cytochrome P450</fullName>
    </recommendedName>
</protein>
<dbReference type="PRINTS" id="PR00463">
    <property type="entry name" value="EP450I"/>
</dbReference>
<evidence type="ECO:0000256" key="9">
    <source>
        <dbReference type="ARBA" id="ARBA00023033"/>
    </source>
</evidence>
<dbReference type="Proteomes" id="UP000824469">
    <property type="component" value="Unassembled WGS sequence"/>
</dbReference>
<dbReference type="PANTHER" id="PTHR47943:SF2">
    <property type="entry name" value="CYTOCHROME P450"/>
    <property type="match status" value="1"/>
</dbReference>
<evidence type="ECO:0000256" key="10">
    <source>
        <dbReference type="ARBA" id="ARBA00023059"/>
    </source>
</evidence>
<evidence type="ECO:0000256" key="3">
    <source>
        <dbReference type="ARBA" id="ARBA00005122"/>
    </source>
</evidence>
<keyword evidence="11" id="KW-0472">Membrane</keyword>
<accession>A0AA38L107</accession>
<keyword evidence="13" id="KW-1185">Reference proteome</keyword>
<comment type="pathway">
    <text evidence="3">Alkaloid biosynthesis; taxol biosynthesis.</text>
</comment>
<dbReference type="GO" id="GO:0020037">
    <property type="term" value="F:heme binding"/>
    <property type="evidence" value="ECO:0007669"/>
    <property type="project" value="InterPro"/>
</dbReference>
<keyword evidence="9" id="KW-0503">Monooxygenase</keyword>
<dbReference type="PANTHER" id="PTHR47943">
    <property type="entry name" value="CYTOCHROME P450 93A3-LIKE"/>
    <property type="match status" value="1"/>
</dbReference>
<evidence type="ECO:0000313" key="12">
    <source>
        <dbReference type="EMBL" id="KAH9308120.1"/>
    </source>
</evidence>
<keyword evidence="8" id="KW-0408">Iron</keyword>
<dbReference type="Gene3D" id="1.10.630.10">
    <property type="entry name" value="Cytochrome P450"/>
    <property type="match status" value="1"/>
</dbReference>
<organism evidence="12 13">
    <name type="scientific">Taxus chinensis</name>
    <name type="common">Chinese yew</name>
    <name type="synonym">Taxus wallichiana var. chinensis</name>
    <dbReference type="NCBI Taxonomy" id="29808"/>
    <lineage>
        <taxon>Eukaryota</taxon>
        <taxon>Viridiplantae</taxon>
        <taxon>Streptophyta</taxon>
        <taxon>Embryophyta</taxon>
        <taxon>Tracheophyta</taxon>
        <taxon>Spermatophyta</taxon>
        <taxon>Pinopsida</taxon>
        <taxon>Pinidae</taxon>
        <taxon>Conifers II</taxon>
        <taxon>Cupressales</taxon>
        <taxon>Taxaceae</taxon>
        <taxon>Taxus</taxon>
    </lineage>
</organism>
<keyword evidence="10" id="KW-0876">Taxol biosynthesis</keyword>
<evidence type="ECO:0000256" key="1">
    <source>
        <dbReference type="ARBA" id="ARBA00001971"/>
    </source>
</evidence>
<name>A0AA38L107_TAXCH</name>
<dbReference type="GO" id="GO:0016020">
    <property type="term" value="C:membrane"/>
    <property type="evidence" value="ECO:0007669"/>
    <property type="project" value="UniProtKB-SubCell"/>
</dbReference>
<gene>
    <name evidence="12" type="ORF">KI387_036031</name>
</gene>
<dbReference type="GO" id="GO:0042617">
    <property type="term" value="P:paclitaxel biosynthetic process"/>
    <property type="evidence" value="ECO:0007669"/>
    <property type="project" value="UniProtKB-KW"/>
</dbReference>
<evidence type="ECO:0000313" key="13">
    <source>
        <dbReference type="Proteomes" id="UP000824469"/>
    </source>
</evidence>
<dbReference type="AlphaFoldDB" id="A0AA38L107"/>
<dbReference type="GO" id="GO:0004497">
    <property type="term" value="F:monooxygenase activity"/>
    <property type="evidence" value="ECO:0007669"/>
    <property type="project" value="UniProtKB-KW"/>
</dbReference>
<evidence type="ECO:0000256" key="4">
    <source>
        <dbReference type="ARBA" id="ARBA00010617"/>
    </source>
</evidence>
<dbReference type="EMBL" id="JAHRHJ020000007">
    <property type="protein sequence ID" value="KAH9308120.1"/>
    <property type="molecule type" value="Genomic_DNA"/>
</dbReference>
<dbReference type="SUPFAM" id="SSF48264">
    <property type="entry name" value="Cytochrome P450"/>
    <property type="match status" value="1"/>
</dbReference>